<dbReference type="OrthoDB" id="340705at2157"/>
<name>A9A6H1_METM6</name>
<dbReference type="KEGG" id="mmx:MmarC6_0449"/>
<accession>A9A6H1</accession>
<sequence length="458" mass="53385">MGRYLLGHWWIPSDPKNVVSGILKCEENNKTLELTGSFKSFPEGLKTWGLQDLISEYEFIKGITTDGKKITLEHCMNLQFNFGTNPSYQTWTFDTKYEGTSFSNSGSTFLFDRLFVSYNNMNDWLGYSAFIENSKYNKSGYLENYTLTLSKQEPIHLLTYNDFDIYLIIELNGTKSKGLVNHNINFKQDVSFKIVSKSGNKPISEYYDIIADLRLFLTLALDIKISPTNITGYFDKNSIDIEGRYGVVTPEEYVRNNFFSYIEISENIPEIISKWFDLSEKYKSIFNYYFRLMYNSKSFLEPEFLDSVLALEIYHTLKFDNSESQDYSELIKNILDITPEGHVERITGLLSQLGNKSFINKMKDVFNQSNDILGFTEKEITIICRIIRDTRNKLVHDSKNSKYILEGIEPYFLIELLKNIFKYLLLRDLGFEKEYLKNKFSPKLNGNSKVKEIIAKFN</sequence>
<dbReference type="AlphaFoldDB" id="A9A6H1"/>
<evidence type="ECO:0000313" key="3">
    <source>
        <dbReference type="EMBL" id="ABX01267.1"/>
    </source>
</evidence>
<dbReference type="InterPro" id="IPR041229">
    <property type="entry name" value="HEPN_Apea"/>
</dbReference>
<dbReference type="EMBL" id="CP000867">
    <property type="protein sequence ID" value="ABX01267.1"/>
    <property type="molecule type" value="Genomic_DNA"/>
</dbReference>
<dbReference type="Pfam" id="PF18739">
    <property type="entry name" value="HEPN_Apea"/>
    <property type="match status" value="1"/>
</dbReference>
<gene>
    <name evidence="3" type="ordered locus">MmarC6_0449</name>
</gene>
<protein>
    <submittedName>
        <fullName evidence="3">Uncharacterized protein</fullName>
    </submittedName>
</protein>
<evidence type="ECO:0000259" key="2">
    <source>
        <dbReference type="Pfam" id="PF18862"/>
    </source>
</evidence>
<feature type="domain" description="ApeA N-terminal" evidence="2">
    <location>
        <begin position="6"/>
        <end position="275"/>
    </location>
</feature>
<reference evidence="3" key="1">
    <citation type="submission" date="2007-10" db="EMBL/GenBank/DDBJ databases">
        <title>Complete sequence of Methanococcus maripaludis C6.</title>
        <authorList>
            <consortium name="US DOE Joint Genome Institute"/>
            <person name="Copeland A."/>
            <person name="Lucas S."/>
            <person name="Lapidus A."/>
            <person name="Barry K."/>
            <person name="Glavina del Rio T."/>
            <person name="Dalin E."/>
            <person name="Tice H."/>
            <person name="Pitluck S."/>
            <person name="Clum A."/>
            <person name="Schmutz J."/>
            <person name="Larimer F."/>
            <person name="Land M."/>
            <person name="Hauser L."/>
            <person name="Kyrpides N."/>
            <person name="Mikhailova N."/>
            <person name="Sieprawska-Lupa M."/>
            <person name="Whitman W.B."/>
            <person name="Richardson P."/>
        </authorList>
    </citation>
    <scope>NUCLEOTIDE SEQUENCE [LARGE SCALE GENOMIC DNA]</scope>
    <source>
        <strain evidence="3">C6</strain>
    </source>
</reference>
<evidence type="ECO:0000259" key="1">
    <source>
        <dbReference type="Pfam" id="PF18739"/>
    </source>
</evidence>
<feature type="domain" description="Apea-like HEPN" evidence="1">
    <location>
        <begin position="305"/>
        <end position="434"/>
    </location>
</feature>
<dbReference type="STRING" id="444158.MmarC6_0449"/>
<dbReference type="eggNOG" id="arCOG09518">
    <property type="taxonomic scope" value="Archaea"/>
</dbReference>
<organism evidence="3">
    <name type="scientific">Methanococcus maripaludis (strain C6 / ATCC BAA-1332)</name>
    <dbReference type="NCBI Taxonomy" id="444158"/>
    <lineage>
        <taxon>Archaea</taxon>
        <taxon>Methanobacteriati</taxon>
        <taxon>Methanobacteriota</taxon>
        <taxon>Methanomada group</taxon>
        <taxon>Methanococci</taxon>
        <taxon>Methanococcales</taxon>
        <taxon>Methanococcaceae</taxon>
        <taxon>Methanococcus</taxon>
    </lineage>
</organism>
<proteinExistence type="predicted"/>
<dbReference type="InterPro" id="IPR041223">
    <property type="entry name" value="ApeA_NTD"/>
</dbReference>
<dbReference type="Pfam" id="PF18862">
    <property type="entry name" value="ApeA_NTD1"/>
    <property type="match status" value="1"/>
</dbReference>
<dbReference type="HOGENOM" id="CLU_039923_0_0_2"/>